<dbReference type="EMBL" id="CP016022">
    <property type="protein sequence ID" value="ANJ73990.1"/>
    <property type="molecule type" value="Genomic_DNA"/>
</dbReference>
<proteinExistence type="predicted"/>
<protein>
    <submittedName>
        <fullName evidence="1">Uncharacterized protein</fullName>
    </submittedName>
</protein>
<name>A0A192A0L7_9RALS</name>
<dbReference type="OrthoDB" id="8928955at2"/>
<evidence type="ECO:0000313" key="1">
    <source>
        <dbReference type="EMBL" id="ANJ73990.1"/>
    </source>
</evidence>
<reference evidence="2" key="1">
    <citation type="submission" date="2016-06" db="EMBL/GenBank/DDBJ databases">
        <authorList>
            <person name="Xu Y."/>
            <person name="Nagy A."/>
            <person name="Yan X."/>
            <person name="Kim S.W."/>
            <person name="Haley B."/>
            <person name="Liu N.T."/>
            <person name="Nou X."/>
        </authorList>
    </citation>
    <scope>NUCLEOTIDE SEQUENCE [LARGE SCALE GENOMIC DNA]</scope>
    <source>
        <strain evidence="2">ATCC 49129</strain>
    </source>
</reference>
<dbReference type="Proteomes" id="UP000078572">
    <property type="component" value="Chromosome 1"/>
</dbReference>
<dbReference type="GeneID" id="61527665"/>
<dbReference type="AlphaFoldDB" id="A0A192A0L7"/>
<organism evidence="1 2">
    <name type="scientific">Ralstonia insidiosa</name>
    <dbReference type="NCBI Taxonomy" id="190721"/>
    <lineage>
        <taxon>Bacteria</taxon>
        <taxon>Pseudomonadati</taxon>
        <taxon>Pseudomonadota</taxon>
        <taxon>Betaproteobacteria</taxon>
        <taxon>Burkholderiales</taxon>
        <taxon>Burkholderiaceae</taxon>
        <taxon>Ralstonia</taxon>
    </lineage>
</organism>
<gene>
    <name evidence="1" type="ORF">A9Y76_16705</name>
</gene>
<dbReference type="PROSITE" id="PS51257">
    <property type="entry name" value="PROKAR_LIPOPROTEIN"/>
    <property type="match status" value="1"/>
</dbReference>
<accession>A0A192A0L7</accession>
<dbReference type="STRING" id="190721.ACS15_3528"/>
<keyword evidence="2" id="KW-1185">Reference proteome</keyword>
<dbReference type="RefSeq" id="WP_064805606.1">
    <property type="nucleotide sequence ID" value="NZ_CP016022.1"/>
</dbReference>
<sequence>MTIRTIVAVTGGALWLVGCAMPYTEPPAGAKTATVDFIRPLSSTNATILTFDEAKSCGNPRTALKPNDVTRPIRVLAGVPTALGATFIRTSGMLQYRCGVSATFVPQPGKQYKMTASYPTNAHVCRAGVVESDDGKSWHAFNVRYRMYQINQAWGTGSCPDLTDTDVAFLRDKTRSEDGSTTLSDLSDLLTPQ</sequence>
<evidence type="ECO:0000313" key="2">
    <source>
        <dbReference type="Proteomes" id="UP000078572"/>
    </source>
</evidence>